<evidence type="ECO:0000313" key="3">
    <source>
        <dbReference type="Proteomes" id="UP001306950"/>
    </source>
</evidence>
<feature type="domain" description="DUF4240" evidence="1">
    <location>
        <begin position="1"/>
        <end position="51"/>
    </location>
</feature>
<evidence type="ECO:0000313" key="2">
    <source>
        <dbReference type="EMBL" id="MEF2965880.1"/>
    </source>
</evidence>
<evidence type="ECO:0000259" key="1">
    <source>
        <dbReference type="Pfam" id="PF14024"/>
    </source>
</evidence>
<reference evidence="2 3" key="1">
    <citation type="submission" date="2024-02" db="EMBL/GenBank/DDBJ databases">
        <title>A nitrogen-fixing paenibacillus bacterium.</title>
        <authorList>
            <person name="Zhang W.L."/>
            <person name="Chen S.F."/>
        </authorList>
    </citation>
    <scope>NUCLEOTIDE SEQUENCE [LARGE SCALE GENOMIC DNA]</scope>
    <source>
        <strain evidence="2 3">M1</strain>
    </source>
</reference>
<proteinExistence type="predicted"/>
<keyword evidence="3" id="KW-1185">Reference proteome</keyword>
<gene>
    <name evidence="2" type="ORF">V3851_08570</name>
</gene>
<accession>A0ABU7VQX7</accession>
<dbReference type="EMBL" id="JAZHPZ010000003">
    <property type="protein sequence ID" value="MEF2965880.1"/>
    <property type="molecule type" value="Genomic_DNA"/>
</dbReference>
<dbReference type="Proteomes" id="UP001306950">
    <property type="component" value="Unassembled WGS sequence"/>
</dbReference>
<dbReference type="RefSeq" id="WP_331846108.1">
    <property type="nucleotide sequence ID" value="NZ_JAZHPZ010000003.1"/>
</dbReference>
<organism evidence="2 3">
    <name type="scientific">Paenibacillus haidiansis</name>
    <dbReference type="NCBI Taxonomy" id="1574488"/>
    <lineage>
        <taxon>Bacteria</taxon>
        <taxon>Bacillati</taxon>
        <taxon>Bacillota</taxon>
        <taxon>Bacilli</taxon>
        <taxon>Bacillales</taxon>
        <taxon>Paenibacillaceae</taxon>
        <taxon>Paenibacillus</taxon>
    </lineage>
</organism>
<sequence length="56" mass="6814">MTNESFWELISNSKKYGAEQVEWLTQELVKRNTEDIIEFEIMFRKNMEQSSILEIR</sequence>
<protein>
    <submittedName>
        <fullName evidence="2">DUF4240 domain-containing protein</fullName>
    </submittedName>
</protein>
<dbReference type="InterPro" id="IPR025334">
    <property type="entry name" value="DUF4240"/>
</dbReference>
<dbReference type="Pfam" id="PF14024">
    <property type="entry name" value="DUF4240"/>
    <property type="match status" value="1"/>
</dbReference>
<comment type="caution">
    <text evidence="2">The sequence shown here is derived from an EMBL/GenBank/DDBJ whole genome shotgun (WGS) entry which is preliminary data.</text>
</comment>
<name>A0ABU7VQX7_9BACL</name>